<sequence length="357" mass="36891">MKKRALALMMTVMMAGTLTACGGNSTAKSAETTQAAATTAATTAAESEKPAKPEAKSGPYKVTVIIKATDSSYWQTVLLGAKAAAAESNGEIEVTTAGPASETGIDEQVTILENAISAKPDGIVIASISSEATVPAVEEAVAAGIPVVTVDNKLATNVYTQHLATDHYAAASTAAEKMVEQWKEAGVDPAGKKVAVISADSGSAVNQARCEGFADKVKELVPDITLIETQYCDNDIAKAQDAVDNLILANADLIGIFGDNNHMGDGIANSIAQNEKSGSIIAYAFDSDDTEIEAIKNGALTGIVVQDPYGMGYEGVLSVIASLKGKNVEHDVVAATTLVTKDNLDVPEVQKLLYPGK</sequence>
<dbReference type="Proteomes" id="UP000198970">
    <property type="component" value="Chromosome I"/>
</dbReference>
<feature type="domain" description="Periplasmic binding protein" evidence="5">
    <location>
        <begin position="63"/>
        <end position="326"/>
    </location>
</feature>
<dbReference type="InterPro" id="IPR025997">
    <property type="entry name" value="SBP_2_dom"/>
</dbReference>
<evidence type="ECO:0000256" key="1">
    <source>
        <dbReference type="ARBA" id="ARBA00004196"/>
    </source>
</evidence>
<comment type="subcellular location">
    <subcellularLocation>
        <location evidence="1">Cell envelope</location>
    </subcellularLocation>
</comment>
<dbReference type="EMBL" id="LT630003">
    <property type="protein sequence ID" value="SET57495.1"/>
    <property type="molecule type" value="Genomic_DNA"/>
</dbReference>
<reference evidence="6 7" key="1">
    <citation type="submission" date="2016-10" db="EMBL/GenBank/DDBJ databases">
        <authorList>
            <person name="Varghese N."/>
            <person name="Submissions S."/>
        </authorList>
    </citation>
    <scope>NUCLEOTIDE SEQUENCE [LARGE SCALE GENOMIC DNA]</scope>
    <source>
        <strain evidence="6 7">ATCC 19403</strain>
    </source>
</reference>
<comment type="similarity">
    <text evidence="2">Belongs to the bacterial solute-binding protein 2 family.</text>
</comment>
<organism evidence="6 7">
    <name type="scientific">Lacrimispora sphenoides JCM 1415</name>
    <dbReference type="NCBI Taxonomy" id="1297793"/>
    <lineage>
        <taxon>Bacteria</taxon>
        <taxon>Bacillati</taxon>
        <taxon>Bacillota</taxon>
        <taxon>Clostridia</taxon>
        <taxon>Lachnospirales</taxon>
        <taxon>Lachnospiraceae</taxon>
        <taxon>Lacrimispora</taxon>
    </lineage>
</organism>
<dbReference type="CDD" id="cd20008">
    <property type="entry name" value="PBP1_ABC_sugar_binding-like"/>
    <property type="match status" value="1"/>
</dbReference>
<accession>A0ABY1C2N3</accession>
<dbReference type="PROSITE" id="PS51257">
    <property type="entry name" value="PROKAR_LIPOPROTEIN"/>
    <property type="match status" value="1"/>
</dbReference>
<evidence type="ECO:0000256" key="4">
    <source>
        <dbReference type="SAM" id="SignalP"/>
    </source>
</evidence>
<evidence type="ECO:0000313" key="7">
    <source>
        <dbReference type="Proteomes" id="UP000198970"/>
    </source>
</evidence>
<dbReference type="RefSeq" id="WP_054789740.1">
    <property type="nucleotide sequence ID" value="NZ_LT630003.1"/>
</dbReference>
<dbReference type="PANTHER" id="PTHR46847:SF1">
    <property type="entry name" value="D-ALLOSE-BINDING PERIPLASMIC PROTEIN-RELATED"/>
    <property type="match status" value="1"/>
</dbReference>
<protein>
    <submittedName>
        <fullName evidence="6">Ribose transport system substrate-binding protein</fullName>
    </submittedName>
</protein>
<dbReference type="SUPFAM" id="SSF53822">
    <property type="entry name" value="Periplasmic binding protein-like I"/>
    <property type="match status" value="1"/>
</dbReference>
<evidence type="ECO:0000256" key="2">
    <source>
        <dbReference type="ARBA" id="ARBA00007639"/>
    </source>
</evidence>
<name>A0ABY1C2N3_9FIRM</name>
<evidence type="ECO:0000259" key="5">
    <source>
        <dbReference type="Pfam" id="PF13407"/>
    </source>
</evidence>
<evidence type="ECO:0000256" key="3">
    <source>
        <dbReference type="ARBA" id="ARBA00022729"/>
    </source>
</evidence>
<keyword evidence="3 4" id="KW-0732">Signal</keyword>
<feature type="chain" id="PRO_5045266705" evidence="4">
    <location>
        <begin position="21"/>
        <end position="357"/>
    </location>
</feature>
<feature type="signal peptide" evidence="4">
    <location>
        <begin position="1"/>
        <end position="20"/>
    </location>
</feature>
<dbReference type="InterPro" id="IPR028082">
    <property type="entry name" value="Peripla_BP_I"/>
</dbReference>
<dbReference type="PANTHER" id="PTHR46847">
    <property type="entry name" value="D-ALLOSE-BINDING PERIPLASMIC PROTEIN-RELATED"/>
    <property type="match status" value="1"/>
</dbReference>
<keyword evidence="7" id="KW-1185">Reference proteome</keyword>
<evidence type="ECO:0000313" key="6">
    <source>
        <dbReference type="EMBL" id="SET57495.1"/>
    </source>
</evidence>
<dbReference type="Gene3D" id="3.40.50.2300">
    <property type="match status" value="2"/>
</dbReference>
<proteinExistence type="inferred from homology"/>
<dbReference type="Pfam" id="PF13407">
    <property type="entry name" value="Peripla_BP_4"/>
    <property type="match status" value="1"/>
</dbReference>
<gene>
    <name evidence="6" type="ORF">SAMN02745906_0455</name>
</gene>